<accession>E9HGP4</accession>
<proteinExistence type="predicted"/>
<dbReference type="Proteomes" id="UP000000305">
    <property type="component" value="Unassembled WGS sequence"/>
</dbReference>
<dbReference type="OrthoDB" id="6371505at2759"/>
<evidence type="ECO:0000256" key="2">
    <source>
        <dbReference type="SAM" id="SignalP"/>
    </source>
</evidence>
<dbReference type="AlphaFoldDB" id="E9HGP4"/>
<keyword evidence="4" id="KW-1185">Reference proteome</keyword>
<name>E9HGP4_DAPPU</name>
<protein>
    <submittedName>
        <fullName evidence="3">Uncharacterized protein</fullName>
    </submittedName>
</protein>
<dbReference type="HOGENOM" id="CLU_1300781_0_0_1"/>
<evidence type="ECO:0000313" key="4">
    <source>
        <dbReference type="Proteomes" id="UP000000305"/>
    </source>
</evidence>
<feature type="region of interest" description="Disordered" evidence="1">
    <location>
        <begin position="189"/>
        <end position="212"/>
    </location>
</feature>
<feature type="chain" id="PRO_5003241786" evidence="2">
    <location>
        <begin position="21"/>
        <end position="212"/>
    </location>
</feature>
<keyword evidence="2" id="KW-0732">Signal</keyword>
<feature type="compositionally biased region" description="Low complexity" evidence="1">
    <location>
        <begin position="193"/>
        <end position="212"/>
    </location>
</feature>
<organism evidence="3 4">
    <name type="scientific">Daphnia pulex</name>
    <name type="common">Water flea</name>
    <dbReference type="NCBI Taxonomy" id="6669"/>
    <lineage>
        <taxon>Eukaryota</taxon>
        <taxon>Metazoa</taxon>
        <taxon>Ecdysozoa</taxon>
        <taxon>Arthropoda</taxon>
        <taxon>Crustacea</taxon>
        <taxon>Branchiopoda</taxon>
        <taxon>Diplostraca</taxon>
        <taxon>Cladocera</taxon>
        <taxon>Anomopoda</taxon>
        <taxon>Daphniidae</taxon>
        <taxon>Daphnia</taxon>
    </lineage>
</organism>
<evidence type="ECO:0000256" key="1">
    <source>
        <dbReference type="SAM" id="MobiDB-lite"/>
    </source>
</evidence>
<dbReference type="EMBL" id="GL732643">
    <property type="protein sequence ID" value="EFX69087.1"/>
    <property type="molecule type" value="Genomic_DNA"/>
</dbReference>
<evidence type="ECO:0000313" key="3">
    <source>
        <dbReference type="EMBL" id="EFX69087.1"/>
    </source>
</evidence>
<gene>
    <name evidence="3" type="ORF">DAPPUDRAFT_228782</name>
</gene>
<sequence>MFLRFFIAVILLSICDRVLGASVNITDSLLTVKNATKLDNSTKPQNESVLSNMKVRGSDLKLKKLGFNVTDALAAVNSTLNSTSDSSLLKNASLGGRAVKVQHLLKHKLKANATHANVSNTSSHLNSTSNSTSDALQMKNGSRIVERGVFVVMFDSKQALLDIANNTSEDASDASNLFSLLTNSSSVMNETESGQLLDGSNNSNSSASLGEL</sequence>
<dbReference type="KEGG" id="dpx:DAPPUDRAFT_228782"/>
<feature type="signal peptide" evidence="2">
    <location>
        <begin position="1"/>
        <end position="20"/>
    </location>
</feature>
<dbReference type="InParanoid" id="E9HGP4"/>
<reference evidence="3 4" key="1">
    <citation type="journal article" date="2011" name="Science">
        <title>The ecoresponsive genome of Daphnia pulex.</title>
        <authorList>
            <person name="Colbourne J.K."/>
            <person name="Pfrender M.E."/>
            <person name="Gilbert D."/>
            <person name="Thomas W.K."/>
            <person name="Tucker A."/>
            <person name="Oakley T.H."/>
            <person name="Tokishita S."/>
            <person name="Aerts A."/>
            <person name="Arnold G.J."/>
            <person name="Basu M.K."/>
            <person name="Bauer D.J."/>
            <person name="Caceres C.E."/>
            <person name="Carmel L."/>
            <person name="Casola C."/>
            <person name="Choi J.H."/>
            <person name="Detter J.C."/>
            <person name="Dong Q."/>
            <person name="Dusheyko S."/>
            <person name="Eads B.D."/>
            <person name="Frohlich T."/>
            <person name="Geiler-Samerotte K.A."/>
            <person name="Gerlach D."/>
            <person name="Hatcher P."/>
            <person name="Jogdeo S."/>
            <person name="Krijgsveld J."/>
            <person name="Kriventseva E.V."/>
            <person name="Kultz D."/>
            <person name="Laforsch C."/>
            <person name="Lindquist E."/>
            <person name="Lopez J."/>
            <person name="Manak J.R."/>
            <person name="Muller J."/>
            <person name="Pangilinan J."/>
            <person name="Patwardhan R.P."/>
            <person name="Pitluck S."/>
            <person name="Pritham E.J."/>
            <person name="Rechtsteiner A."/>
            <person name="Rho M."/>
            <person name="Rogozin I.B."/>
            <person name="Sakarya O."/>
            <person name="Salamov A."/>
            <person name="Schaack S."/>
            <person name="Shapiro H."/>
            <person name="Shiga Y."/>
            <person name="Skalitzky C."/>
            <person name="Smith Z."/>
            <person name="Souvorov A."/>
            <person name="Sung W."/>
            <person name="Tang Z."/>
            <person name="Tsuchiya D."/>
            <person name="Tu H."/>
            <person name="Vos H."/>
            <person name="Wang M."/>
            <person name="Wolf Y.I."/>
            <person name="Yamagata H."/>
            <person name="Yamada T."/>
            <person name="Ye Y."/>
            <person name="Shaw J.R."/>
            <person name="Andrews J."/>
            <person name="Crease T.J."/>
            <person name="Tang H."/>
            <person name="Lucas S.M."/>
            <person name="Robertson H.M."/>
            <person name="Bork P."/>
            <person name="Koonin E.V."/>
            <person name="Zdobnov E.M."/>
            <person name="Grigoriev I.V."/>
            <person name="Lynch M."/>
            <person name="Boore J.L."/>
        </authorList>
    </citation>
    <scope>NUCLEOTIDE SEQUENCE [LARGE SCALE GENOMIC DNA]</scope>
</reference>